<keyword evidence="3" id="KW-1185">Reference proteome</keyword>
<reference evidence="2 3" key="1">
    <citation type="submission" date="2015-12" db="EMBL/GenBank/DDBJ databases">
        <title>The genome of Folsomia candida.</title>
        <authorList>
            <person name="Faddeeva A."/>
            <person name="Derks M.F."/>
            <person name="Anvar Y."/>
            <person name="Smit S."/>
            <person name="Van Straalen N."/>
            <person name="Roelofs D."/>
        </authorList>
    </citation>
    <scope>NUCLEOTIDE SEQUENCE [LARGE SCALE GENOMIC DNA]</scope>
    <source>
        <strain evidence="2 3">VU population</strain>
        <tissue evidence="2">Whole body</tissue>
    </source>
</reference>
<evidence type="ECO:0000313" key="3">
    <source>
        <dbReference type="Proteomes" id="UP000198287"/>
    </source>
</evidence>
<gene>
    <name evidence="2" type="ORF">Fcan01_11652</name>
</gene>
<dbReference type="AlphaFoldDB" id="A0A226EAH3"/>
<sequence length="256" mass="28425">MDHLLQRVTQLEKMVSELVNWTNYTTTSVPTGNELDGTISLSHTSVDSRQLINDQFDIEEGVKIEAIEVASDEEEMIPLDLLSHDPSDNNPANPGESGSNTFHFIDHGDPLADLNHSTSSEVSNSASSTQAKSSIRKRPSQKNHTLGLIIKPPPPLSDNSTKSFTCSTCRSIFPRKTYNLVRHERTHTQGSRKPKFGPPIPLPRVVEERKKLKRPWLKCINFSNSAQTPEIGTEGDEIVEGEDGWDPQDGQSDTDL</sequence>
<feature type="compositionally biased region" description="Polar residues" evidence="1">
    <location>
        <begin position="88"/>
        <end position="102"/>
    </location>
</feature>
<organism evidence="2 3">
    <name type="scientific">Folsomia candida</name>
    <name type="common">Springtail</name>
    <dbReference type="NCBI Taxonomy" id="158441"/>
    <lineage>
        <taxon>Eukaryota</taxon>
        <taxon>Metazoa</taxon>
        <taxon>Ecdysozoa</taxon>
        <taxon>Arthropoda</taxon>
        <taxon>Hexapoda</taxon>
        <taxon>Collembola</taxon>
        <taxon>Entomobryomorpha</taxon>
        <taxon>Isotomoidea</taxon>
        <taxon>Isotomidae</taxon>
        <taxon>Proisotominae</taxon>
        <taxon>Folsomia</taxon>
    </lineage>
</organism>
<dbReference type="EMBL" id="LNIX01000005">
    <property type="protein sequence ID" value="OXA54218.1"/>
    <property type="molecule type" value="Genomic_DNA"/>
</dbReference>
<evidence type="ECO:0000256" key="1">
    <source>
        <dbReference type="SAM" id="MobiDB-lite"/>
    </source>
</evidence>
<feature type="region of interest" description="Disordered" evidence="1">
    <location>
        <begin position="225"/>
        <end position="256"/>
    </location>
</feature>
<proteinExistence type="predicted"/>
<dbReference type="Gene3D" id="3.30.160.60">
    <property type="entry name" value="Classic Zinc Finger"/>
    <property type="match status" value="1"/>
</dbReference>
<comment type="caution">
    <text evidence="2">The sequence shown here is derived from an EMBL/GenBank/DDBJ whole genome shotgun (WGS) entry which is preliminary data.</text>
</comment>
<accession>A0A226EAH3</accession>
<protein>
    <submittedName>
        <fullName evidence="2">PR domain zinc finger protein 16</fullName>
    </submittedName>
</protein>
<name>A0A226EAH3_FOLCA</name>
<evidence type="ECO:0000313" key="2">
    <source>
        <dbReference type="EMBL" id="OXA54218.1"/>
    </source>
</evidence>
<feature type="region of interest" description="Disordered" evidence="1">
    <location>
        <begin position="81"/>
        <end position="164"/>
    </location>
</feature>
<feature type="compositionally biased region" description="Acidic residues" evidence="1">
    <location>
        <begin position="233"/>
        <end position="256"/>
    </location>
</feature>
<dbReference type="Proteomes" id="UP000198287">
    <property type="component" value="Unassembled WGS sequence"/>
</dbReference>
<feature type="compositionally biased region" description="Low complexity" evidence="1">
    <location>
        <begin position="117"/>
        <end position="133"/>
    </location>
</feature>